<comment type="caution">
    <text evidence="2">The sequence shown here is derived from an EMBL/GenBank/DDBJ whole genome shotgun (WGS) entry which is preliminary data.</text>
</comment>
<gene>
    <name evidence="2" type="ORF">SDC9_196373</name>
</gene>
<feature type="region of interest" description="Disordered" evidence="1">
    <location>
        <begin position="54"/>
        <end position="109"/>
    </location>
</feature>
<proteinExistence type="predicted"/>
<protein>
    <submittedName>
        <fullName evidence="2">Uncharacterized protein</fullName>
    </submittedName>
</protein>
<feature type="region of interest" description="Disordered" evidence="1">
    <location>
        <begin position="1"/>
        <end position="32"/>
    </location>
</feature>
<name>A0A645IBN2_9ZZZZ</name>
<organism evidence="2">
    <name type="scientific">bioreactor metagenome</name>
    <dbReference type="NCBI Taxonomy" id="1076179"/>
    <lineage>
        <taxon>unclassified sequences</taxon>
        <taxon>metagenomes</taxon>
        <taxon>ecological metagenomes</taxon>
    </lineage>
</organism>
<reference evidence="2" key="1">
    <citation type="submission" date="2019-08" db="EMBL/GenBank/DDBJ databases">
        <authorList>
            <person name="Kucharzyk K."/>
            <person name="Murdoch R.W."/>
            <person name="Higgins S."/>
            <person name="Loffler F."/>
        </authorList>
    </citation>
    <scope>NUCLEOTIDE SEQUENCE</scope>
</reference>
<dbReference type="EMBL" id="VSSQ01111383">
    <property type="protein sequence ID" value="MPN48761.1"/>
    <property type="molecule type" value="Genomic_DNA"/>
</dbReference>
<evidence type="ECO:0000313" key="2">
    <source>
        <dbReference type="EMBL" id="MPN48761.1"/>
    </source>
</evidence>
<evidence type="ECO:0000256" key="1">
    <source>
        <dbReference type="SAM" id="MobiDB-lite"/>
    </source>
</evidence>
<accession>A0A645IBN2</accession>
<sequence length="109" mass="11784">MDQNGRQPEGQARAGYGADNDADYRAGHRYAATAPSGGEEEFFQLGLVEAGFLEAKTKHNRKNNRDDTGAGDGHAVYADEKDQKNHGEKQIDLSDAGEEVGHLRALQAV</sequence>
<feature type="compositionally biased region" description="Basic and acidic residues" evidence="1">
    <location>
        <begin position="77"/>
        <end position="92"/>
    </location>
</feature>
<dbReference type="AlphaFoldDB" id="A0A645IBN2"/>